<dbReference type="AlphaFoldDB" id="A0A8S4QQP5"/>
<dbReference type="OrthoDB" id="8197512at2759"/>
<dbReference type="InterPro" id="IPR043502">
    <property type="entry name" value="DNA/RNA_pol_sf"/>
</dbReference>
<organism evidence="2 3">
    <name type="scientific">Pararge aegeria aegeria</name>
    <dbReference type="NCBI Taxonomy" id="348720"/>
    <lineage>
        <taxon>Eukaryota</taxon>
        <taxon>Metazoa</taxon>
        <taxon>Ecdysozoa</taxon>
        <taxon>Arthropoda</taxon>
        <taxon>Hexapoda</taxon>
        <taxon>Insecta</taxon>
        <taxon>Pterygota</taxon>
        <taxon>Neoptera</taxon>
        <taxon>Endopterygota</taxon>
        <taxon>Lepidoptera</taxon>
        <taxon>Glossata</taxon>
        <taxon>Ditrysia</taxon>
        <taxon>Papilionoidea</taxon>
        <taxon>Nymphalidae</taxon>
        <taxon>Satyrinae</taxon>
        <taxon>Satyrini</taxon>
        <taxon>Parargina</taxon>
        <taxon>Pararge</taxon>
    </lineage>
</organism>
<dbReference type="GO" id="GO:0071897">
    <property type="term" value="P:DNA biosynthetic process"/>
    <property type="evidence" value="ECO:0007669"/>
    <property type="project" value="UniProtKB-ARBA"/>
</dbReference>
<gene>
    <name evidence="2" type="primary">jg23004</name>
    <name evidence="2" type="ORF">PAEG_LOCUS4836</name>
</gene>
<protein>
    <submittedName>
        <fullName evidence="2">Jg23004 protein</fullName>
    </submittedName>
</protein>
<comment type="caution">
    <text evidence="2">The sequence shown here is derived from an EMBL/GenBank/DDBJ whole genome shotgun (WGS) entry which is preliminary data.</text>
</comment>
<keyword evidence="3" id="KW-1185">Reference proteome</keyword>
<dbReference type="InterPro" id="IPR000477">
    <property type="entry name" value="RT_dom"/>
</dbReference>
<feature type="domain" description="Reverse transcriptase" evidence="1">
    <location>
        <begin position="1"/>
        <end position="134"/>
    </location>
</feature>
<dbReference type="EMBL" id="CAKXAJ010017307">
    <property type="protein sequence ID" value="CAH2216886.1"/>
    <property type="molecule type" value="Genomic_DNA"/>
</dbReference>
<accession>A0A8S4QQP5</accession>
<evidence type="ECO:0000259" key="1">
    <source>
        <dbReference type="PROSITE" id="PS50878"/>
    </source>
</evidence>
<sequence length="202" mass="22281">MPRGSAARPPADSFTCSMLITTYSSVIDSEFEKTTGLKQGDALSPLLFNLVLEYVTRKVIECYNSVELNGCHKAIGYADDSLGKQKAEEESMVETPELPDVEIDTRIQNALRCLADLRKVLPSEGRNQYCGRNHTGATQLACAPREDRGGSCSSFHYENVLLDVPGIDGSMKPVKTHTPSEKPIGGEWRRIGANGKFWCRRP</sequence>
<name>A0A8S4QQP5_9NEOP</name>
<proteinExistence type="predicted"/>
<evidence type="ECO:0000313" key="3">
    <source>
        <dbReference type="Proteomes" id="UP000838756"/>
    </source>
</evidence>
<evidence type="ECO:0000313" key="2">
    <source>
        <dbReference type="EMBL" id="CAH2216886.1"/>
    </source>
</evidence>
<dbReference type="Proteomes" id="UP000838756">
    <property type="component" value="Unassembled WGS sequence"/>
</dbReference>
<dbReference type="PROSITE" id="PS50878">
    <property type="entry name" value="RT_POL"/>
    <property type="match status" value="1"/>
</dbReference>
<reference evidence="2" key="1">
    <citation type="submission" date="2022-03" db="EMBL/GenBank/DDBJ databases">
        <authorList>
            <person name="Lindestad O."/>
        </authorList>
    </citation>
    <scope>NUCLEOTIDE SEQUENCE</scope>
</reference>
<dbReference type="SUPFAM" id="SSF56672">
    <property type="entry name" value="DNA/RNA polymerases"/>
    <property type="match status" value="1"/>
</dbReference>